<reference evidence="2" key="1">
    <citation type="submission" date="2020-02" db="EMBL/GenBank/DDBJ databases">
        <authorList>
            <person name="Meier V. D."/>
        </authorList>
    </citation>
    <scope>NUCLEOTIDE SEQUENCE</scope>
    <source>
        <strain evidence="2">AVDCRST_MAG69</strain>
    </source>
</reference>
<dbReference type="AlphaFoldDB" id="A0A6J4S2D5"/>
<dbReference type="EMBL" id="CADCVP010000127">
    <property type="protein sequence ID" value="CAA9487609.1"/>
    <property type="molecule type" value="Genomic_DNA"/>
</dbReference>
<organism evidence="2">
    <name type="scientific">uncultured Solirubrobacteraceae bacterium</name>
    <dbReference type="NCBI Taxonomy" id="1162706"/>
    <lineage>
        <taxon>Bacteria</taxon>
        <taxon>Bacillati</taxon>
        <taxon>Actinomycetota</taxon>
        <taxon>Thermoleophilia</taxon>
        <taxon>Solirubrobacterales</taxon>
        <taxon>Solirubrobacteraceae</taxon>
        <taxon>environmental samples</taxon>
    </lineage>
</organism>
<proteinExistence type="predicted"/>
<sequence length="54" mass="5491">MRSPLHPVLAAASATALAMSAAPALAIAAPPDWRNPVSGGLLRPFDRGNHAYAA</sequence>
<keyword evidence="1" id="KW-0732">Signal</keyword>
<accession>A0A6J4S2D5</accession>
<name>A0A6J4S2D5_9ACTN</name>
<protein>
    <submittedName>
        <fullName evidence="2">Uncharacterized protein</fullName>
    </submittedName>
</protein>
<evidence type="ECO:0000313" key="2">
    <source>
        <dbReference type="EMBL" id="CAA9487609.1"/>
    </source>
</evidence>
<gene>
    <name evidence="2" type="ORF">AVDCRST_MAG69-1157</name>
</gene>
<feature type="signal peptide" evidence="1">
    <location>
        <begin position="1"/>
        <end position="28"/>
    </location>
</feature>
<feature type="chain" id="PRO_5026680939" evidence="1">
    <location>
        <begin position="29"/>
        <end position="54"/>
    </location>
</feature>
<evidence type="ECO:0000256" key="1">
    <source>
        <dbReference type="SAM" id="SignalP"/>
    </source>
</evidence>